<organism evidence="1 2">
    <name type="scientific">Collybiopsis luxurians FD-317 M1</name>
    <dbReference type="NCBI Taxonomy" id="944289"/>
    <lineage>
        <taxon>Eukaryota</taxon>
        <taxon>Fungi</taxon>
        <taxon>Dikarya</taxon>
        <taxon>Basidiomycota</taxon>
        <taxon>Agaricomycotina</taxon>
        <taxon>Agaricomycetes</taxon>
        <taxon>Agaricomycetidae</taxon>
        <taxon>Agaricales</taxon>
        <taxon>Marasmiineae</taxon>
        <taxon>Omphalotaceae</taxon>
        <taxon>Collybiopsis</taxon>
        <taxon>Collybiopsis luxurians</taxon>
    </lineage>
</organism>
<reference evidence="1 2" key="1">
    <citation type="submission" date="2014-04" db="EMBL/GenBank/DDBJ databases">
        <title>Evolutionary Origins and Diversification of the Mycorrhizal Mutualists.</title>
        <authorList>
            <consortium name="DOE Joint Genome Institute"/>
            <consortium name="Mycorrhizal Genomics Consortium"/>
            <person name="Kohler A."/>
            <person name="Kuo A."/>
            <person name="Nagy L.G."/>
            <person name="Floudas D."/>
            <person name="Copeland A."/>
            <person name="Barry K.W."/>
            <person name="Cichocki N."/>
            <person name="Veneault-Fourrey C."/>
            <person name="LaButti K."/>
            <person name="Lindquist E.A."/>
            <person name="Lipzen A."/>
            <person name="Lundell T."/>
            <person name="Morin E."/>
            <person name="Murat C."/>
            <person name="Riley R."/>
            <person name="Ohm R."/>
            <person name="Sun H."/>
            <person name="Tunlid A."/>
            <person name="Henrissat B."/>
            <person name="Grigoriev I.V."/>
            <person name="Hibbett D.S."/>
            <person name="Martin F."/>
        </authorList>
    </citation>
    <scope>NUCLEOTIDE SEQUENCE [LARGE SCALE GENOMIC DNA]</scope>
    <source>
        <strain evidence="1 2">FD-317 M1</strain>
    </source>
</reference>
<dbReference type="HOGENOM" id="CLU_2320655_0_0_1"/>
<evidence type="ECO:0000313" key="1">
    <source>
        <dbReference type="EMBL" id="KIK62571.1"/>
    </source>
</evidence>
<dbReference type="EMBL" id="KN834767">
    <property type="protein sequence ID" value="KIK62571.1"/>
    <property type="molecule type" value="Genomic_DNA"/>
</dbReference>
<proteinExistence type="predicted"/>
<dbReference type="Proteomes" id="UP000053593">
    <property type="component" value="Unassembled WGS sequence"/>
</dbReference>
<name>A0A0D0C397_9AGAR</name>
<gene>
    <name evidence="1" type="ORF">GYMLUDRAFT_505014</name>
</gene>
<accession>A0A0D0C397</accession>
<protein>
    <submittedName>
        <fullName evidence="1">Uncharacterized protein</fullName>
    </submittedName>
</protein>
<keyword evidence="2" id="KW-1185">Reference proteome</keyword>
<sequence>MLYFSGARVLELGIKSQKTGGYPLWYNKYAIASKRRPLCHVPTGFPVCFLTSGYKYVLHVKDNLPRSSNSASADCIDFISGDSHFHCNTDSTELQNPGP</sequence>
<evidence type="ECO:0000313" key="2">
    <source>
        <dbReference type="Proteomes" id="UP000053593"/>
    </source>
</evidence>
<dbReference type="AlphaFoldDB" id="A0A0D0C397"/>